<organism evidence="2 3">
    <name type="scientific">Panagrellus redivivus</name>
    <name type="common">Microworm</name>
    <dbReference type="NCBI Taxonomy" id="6233"/>
    <lineage>
        <taxon>Eukaryota</taxon>
        <taxon>Metazoa</taxon>
        <taxon>Ecdysozoa</taxon>
        <taxon>Nematoda</taxon>
        <taxon>Chromadorea</taxon>
        <taxon>Rhabditida</taxon>
        <taxon>Tylenchina</taxon>
        <taxon>Panagrolaimomorpha</taxon>
        <taxon>Panagrolaimoidea</taxon>
        <taxon>Panagrolaimidae</taxon>
        <taxon>Panagrellus</taxon>
    </lineage>
</organism>
<evidence type="ECO:0000313" key="3">
    <source>
        <dbReference type="WBParaSite" id="Pan_g16331.t1"/>
    </source>
</evidence>
<dbReference type="WBParaSite" id="Pan_g16331.t1">
    <property type="protein sequence ID" value="Pan_g16331.t1"/>
    <property type="gene ID" value="Pan_g16331"/>
</dbReference>
<reference evidence="2" key="1">
    <citation type="journal article" date="2013" name="Genetics">
        <title>The draft genome and transcriptome of Panagrellus redivivus are shaped by the harsh demands of a free-living lifestyle.</title>
        <authorList>
            <person name="Srinivasan J."/>
            <person name="Dillman A.R."/>
            <person name="Macchietto M.G."/>
            <person name="Heikkinen L."/>
            <person name="Lakso M."/>
            <person name="Fracchia K.M."/>
            <person name="Antoshechkin I."/>
            <person name="Mortazavi A."/>
            <person name="Wong G."/>
            <person name="Sternberg P.W."/>
        </authorList>
    </citation>
    <scope>NUCLEOTIDE SEQUENCE [LARGE SCALE GENOMIC DNA]</scope>
    <source>
        <strain evidence="2">MT8872</strain>
    </source>
</reference>
<keyword evidence="2" id="KW-1185">Reference proteome</keyword>
<dbReference type="Proteomes" id="UP000492821">
    <property type="component" value="Unassembled WGS sequence"/>
</dbReference>
<sequence length="114" mass="12690">MNASSSATQQHDEALMTAMIKGVKFEFNFHPKRVARKLPGNSRVTRTERMSQEDGLIKLQPHNNAGNHLFGGDVKWRANKASNPLSKGQRTIFDEPPSAGCTAQFGYEPFNAWS</sequence>
<feature type="region of interest" description="Disordered" evidence="1">
    <location>
        <begin position="39"/>
        <end position="64"/>
    </location>
</feature>
<proteinExistence type="predicted"/>
<reference evidence="3" key="2">
    <citation type="submission" date="2020-10" db="UniProtKB">
        <authorList>
            <consortium name="WormBaseParasite"/>
        </authorList>
    </citation>
    <scope>IDENTIFICATION</scope>
</reference>
<evidence type="ECO:0000256" key="1">
    <source>
        <dbReference type="SAM" id="MobiDB-lite"/>
    </source>
</evidence>
<protein>
    <submittedName>
        <fullName evidence="3">Uncharacterized protein</fullName>
    </submittedName>
</protein>
<feature type="compositionally biased region" description="Basic and acidic residues" evidence="1">
    <location>
        <begin position="45"/>
        <end position="56"/>
    </location>
</feature>
<name>A0A7E4ZTH9_PANRE</name>
<dbReference type="AlphaFoldDB" id="A0A7E4ZTH9"/>
<accession>A0A7E4ZTH9</accession>
<evidence type="ECO:0000313" key="2">
    <source>
        <dbReference type="Proteomes" id="UP000492821"/>
    </source>
</evidence>